<evidence type="ECO:0000313" key="3">
    <source>
        <dbReference type="Proteomes" id="UP000055024"/>
    </source>
</evidence>
<protein>
    <submittedName>
        <fullName evidence="2">Uncharacterized protein</fullName>
    </submittedName>
</protein>
<dbReference type="EMBL" id="JYDP01005474">
    <property type="protein sequence ID" value="KRY94161.1"/>
    <property type="molecule type" value="Genomic_DNA"/>
</dbReference>
<comment type="caution">
    <text evidence="2">The sequence shown here is derived from an EMBL/GenBank/DDBJ whole genome shotgun (WGS) entry which is preliminary data.</text>
</comment>
<dbReference type="AlphaFoldDB" id="A0A0V1G7H9"/>
<feature type="region of interest" description="Disordered" evidence="1">
    <location>
        <begin position="19"/>
        <end position="42"/>
    </location>
</feature>
<dbReference type="Proteomes" id="UP000055024">
    <property type="component" value="Unassembled WGS sequence"/>
</dbReference>
<accession>A0A0V1G7H9</accession>
<evidence type="ECO:0000256" key="1">
    <source>
        <dbReference type="SAM" id="MobiDB-lite"/>
    </source>
</evidence>
<organism evidence="2 3">
    <name type="scientific">Trichinella zimbabwensis</name>
    <dbReference type="NCBI Taxonomy" id="268475"/>
    <lineage>
        <taxon>Eukaryota</taxon>
        <taxon>Metazoa</taxon>
        <taxon>Ecdysozoa</taxon>
        <taxon>Nematoda</taxon>
        <taxon>Enoplea</taxon>
        <taxon>Dorylaimia</taxon>
        <taxon>Trichinellida</taxon>
        <taxon>Trichinellidae</taxon>
        <taxon>Trichinella</taxon>
    </lineage>
</organism>
<reference evidence="2 3" key="1">
    <citation type="submission" date="2015-01" db="EMBL/GenBank/DDBJ databases">
        <title>Evolution of Trichinella species and genotypes.</title>
        <authorList>
            <person name="Korhonen P.K."/>
            <person name="Edoardo P."/>
            <person name="Giuseppe L.R."/>
            <person name="Gasser R.B."/>
        </authorList>
    </citation>
    <scope>NUCLEOTIDE SEQUENCE [LARGE SCALE GENOMIC DNA]</scope>
    <source>
        <strain evidence="2">ISS1029</strain>
    </source>
</reference>
<proteinExistence type="predicted"/>
<gene>
    <name evidence="2" type="ORF">T11_626</name>
</gene>
<keyword evidence="3" id="KW-1185">Reference proteome</keyword>
<name>A0A0V1G7H9_9BILA</name>
<sequence length="64" mass="7172">MKFRKKEDQSVGTLILLRRYHPDTAPPGDLSHKQPPMPDTMADSNKWLLTGDWYNCPLSGSASA</sequence>
<evidence type="ECO:0000313" key="2">
    <source>
        <dbReference type="EMBL" id="KRY94161.1"/>
    </source>
</evidence>